<dbReference type="PANTHER" id="PTHR21166:SF2">
    <property type="entry name" value="CELL DIVISION CONTROL PROTEIN 24 OB DOMAIN-CONTAINING PROTEIN-RELATED"/>
    <property type="match status" value="1"/>
</dbReference>
<dbReference type="PANTHER" id="PTHR21166">
    <property type="entry name" value="CELL DIVISION CONTROL PROTEIN 24 OB DOMAIN-CONTAINING PROTEIN-RELATED"/>
    <property type="match status" value="1"/>
</dbReference>
<protein>
    <submittedName>
        <fullName evidence="2">Uncharacterized protein</fullName>
    </submittedName>
</protein>
<evidence type="ECO:0000313" key="3">
    <source>
        <dbReference type="Proteomes" id="UP000256645"/>
    </source>
</evidence>
<dbReference type="EMBL" id="PDLM01000008">
    <property type="protein sequence ID" value="RDW71597.1"/>
    <property type="molecule type" value="Genomic_DNA"/>
</dbReference>
<sequence>MAPPYPSIQSFYKREVPVPKSTPATTGQGHATSSIVEFGDGYTEDEVAQALDPLARKWNPGREYEERGINELTTGPKAVTFLGRIVNFNTVYGRSQKQPRASGWHYMLIKDDEACISVKLYFAAKPYPFKLGQLLTIWTAFIADASKADSNHAVTSMTANMFPTRVTSDHIMVHTPSTTLNIRDACRRPLACMPRDPLPDLMSLESYLTSGHDGVTGVKILVCVKSIGARKKLAKKGGGECELAEVMLFDHTAEAKLKLWGEMIDSAQDWMPSETILLISNPGFRAEYGGKGSVGIQMRTMVDVDPQFPDAKWLRGYAARLTKKESLGTEFPEGVFDVDAAEHGINKILFTIADVDEWLPLSHPHGDFTRATPRPEHAPVQHLLRPPAVLEQAKHPLPALPQTGDTYAQLEDRGPMHRRDRMCGFGETPVVSQGVGGVIGPWHGGGGGDERGGDPVAGAAIAVATGYVCFWLG</sequence>
<dbReference type="InterPro" id="IPR012340">
    <property type="entry name" value="NA-bd_OB-fold"/>
</dbReference>
<name>A0A3D8RC13_9HELO</name>
<feature type="region of interest" description="Disordered" evidence="1">
    <location>
        <begin position="1"/>
        <end position="32"/>
    </location>
</feature>
<accession>A0A3D8RC13</accession>
<dbReference type="GO" id="GO:0003697">
    <property type="term" value="F:single-stranded DNA binding"/>
    <property type="evidence" value="ECO:0007669"/>
    <property type="project" value="TreeGrafter"/>
</dbReference>
<dbReference type="OrthoDB" id="3248508at2759"/>
<comment type="caution">
    <text evidence="2">The sequence shown here is derived from an EMBL/GenBank/DDBJ whole genome shotgun (WGS) entry which is preliminary data.</text>
</comment>
<evidence type="ECO:0000313" key="2">
    <source>
        <dbReference type="EMBL" id="RDW71597.1"/>
    </source>
</evidence>
<organism evidence="2 3">
    <name type="scientific">Coleophoma cylindrospora</name>
    <dbReference type="NCBI Taxonomy" id="1849047"/>
    <lineage>
        <taxon>Eukaryota</taxon>
        <taxon>Fungi</taxon>
        <taxon>Dikarya</taxon>
        <taxon>Ascomycota</taxon>
        <taxon>Pezizomycotina</taxon>
        <taxon>Leotiomycetes</taxon>
        <taxon>Helotiales</taxon>
        <taxon>Dermateaceae</taxon>
        <taxon>Coleophoma</taxon>
    </lineage>
</organism>
<dbReference type="Proteomes" id="UP000256645">
    <property type="component" value="Unassembled WGS sequence"/>
</dbReference>
<proteinExistence type="predicted"/>
<dbReference type="InterPro" id="IPR052469">
    <property type="entry name" value="MEIOB"/>
</dbReference>
<dbReference type="GO" id="GO:0008310">
    <property type="term" value="F:single-stranded DNA 3'-5' DNA exonuclease activity"/>
    <property type="evidence" value="ECO:0007669"/>
    <property type="project" value="TreeGrafter"/>
</dbReference>
<reference evidence="2 3" key="1">
    <citation type="journal article" date="2018" name="IMA Fungus">
        <title>IMA Genome-F 9: Draft genome sequence of Annulohypoxylon stygium, Aspergillus mulundensis, Berkeleyomyces basicola (syn. Thielaviopsis basicola), Ceratocystis smalleyi, two Cercospora beticola strains, Coleophoma cylindrospora, Fusarium fracticaudum, Phialophora cf. hyalina, and Morchella septimelata.</title>
        <authorList>
            <person name="Wingfield B.D."/>
            <person name="Bills G.F."/>
            <person name="Dong Y."/>
            <person name="Huang W."/>
            <person name="Nel W.J."/>
            <person name="Swalarsk-Parry B.S."/>
            <person name="Vaghefi N."/>
            <person name="Wilken P.M."/>
            <person name="An Z."/>
            <person name="de Beer Z.W."/>
            <person name="De Vos L."/>
            <person name="Chen L."/>
            <person name="Duong T.A."/>
            <person name="Gao Y."/>
            <person name="Hammerbacher A."/>
            <person name="Kikkert J.R."/>
            <person name="Li Y."/>
            <person name="Li H."/>
            <person name="Li K."/>
            <person name="Li Q."/>
            <person name="Liu X."/>
            <person name="Ma X."/>
            <person name="Naidoo K."/>
            <person name="Pethybridge S.J."/>
            <person name="Sun J."/>
            <person name="Steenkamp E.T."/>
            <person name="van der Nest M.A."/>
            <person name="van Wyk S."/>
            <person name="Wingfield M.J."/>
            <person name="Xiong C."/>
            <person name="Yue Q."/>
            <person name="Zhang X."/>
        </authorList>
    </citation>
    <scope>NUCLEOTIDE SEQUENCE [LARGE SCALE GENOMIC DNA]</scope>
    <source>
        <strain evidence="2 3">BP6252</strain>
    </source>
</reference>
<dbReference type="AlphaFoldDB" id="A0A3D8RC13"/>
<dbReference type="Gene3D" id="2.40.50.140">
    <property type="entry name" value="Nucleic acid-binding proteins"/>
    <property type="match status" value="1"/>
</dbReference>
<gene>
    <name evidence="2" type="ORF">BP6252_08160</name>
</gene>
<evidence type="ECO:0000256" key="1">
    <source>
        <dbReference type="SAM" id="MobiDB-lite"/>
    </source>
</evidence>
<dbReference type="SUPFAM" id="SSF50249">
    <property type="entry name" value="Nucleic acid-binding proteins"/>
    <property type="match status" value="1"/>
</dbReference>
<keyword evidence="3" id="KW-1185">Reference proteome</keyword>
<feature type="compositionally biased region" description="Polar residues" evidence="1">
    <location>
        <begin position="22"/>
        <end position="32"/>
    </location>
</feature>
<dbReference type="GO" id="GO:0000712">
    <property type="term" value="P:resolution of meiotic recombination intermediates"/>
    <property type="evidence" value="ECO:0007669"/>
    <property type="project" value="TreeGrafter"/>
</dbReference>